<dbReference type="Gene3D" id="3.30.710.10">
    <property type="entry name" value="Potassium Channel Kv1.1, Chain A"/>
    <property type="match status" value="1"/>
</dbReference>
<reference evidence="5 6" key="1">
    <citation type="submission" date="2022-10" db="EMBL/GenBank/DDBJ databases">
        <title>WGS assembly of Paspalum vaginatum 540-79.</title>
        <authorList>
            <person name="Sun G."/>
            <person name="Wase N."/>
            <person name="Shu S."/>
            <person name="Jenkins J."/>
            <person name="Zhou B."/>
            <person name="Torres-Rodriguez J."/>
            <person name="Chen C."/>
            <person name="Sandor L."/>
            <person name="Plott C."/>
            <person name="Yoshinga Y."/>
            <person name="Daum C."/>
            <person name="Qi P."/>
            <person name="Barry K."/>
            <person name="Lipzen A."/>
            <person name="Berry L."/>
            <person name="Pedersen C."/>
            <person name="Gottilla T."/>
            <person name="Foltz A."/>
            <person name="Yu H."/>
            <person name="O'Malley R."/>
            <person name="Zhang C."/>
            <person name="Devos K."/>
            <person name="Sigmon B."/>
            <person name="Yu B."/>
            <person name="Obata T."/>
            <person name="Schmutz J."/>
            <person name="Schnable J."/>
        </authorList>
    </citation>
    <scope>NUCLEOTIDE SEQUENCE [LARGE SCALE GENOMIC DNA]</scope>
    <source>
        <strain evidence="6">cv. 540-79</strain>
    </source>
</reference>
<dbReference type="Gene3D" id="2.60.210.10">
    <property type="entry name" value="Apoptosis, Tumor Necrosis Factor Receptor Associated Protein 2, Chain A"/>
    <property type="match status" value="1"/>
</dbReference>
<evidence type="ECO:0000259" key="4">
    <source>
        <dbReference type="PROSITE" id="PS50144"/>
    </source>
</evidence>
<evidence type="ECO:0000256" key="2">
    <source>
        <dbReference type="ARBA" id="ARBA00010846"/>
    </source>
</evidence>
<dbReference type="PANTHER" id="PTHR26379:SF483">
    <property type="entry name" value="OS11G0619800 PROTEIN"/>
    <property type="match status" value="1"/>
</dbReference>
<organism evidence="5 6">
    <name type="scientific">Paspalum vaginatum</name>
    <name type="common">seashore paspalum</name>
    <dbReference type="NCBI Taxonomy" id="158149"/>
    <lineage>
        <taxon>Eukaryota</taxon>
        <taxon>Viridiplantae</taxon>
        <taxon>Streptophyta</taxon>
        <taxon>Embryophyta</taxon>
        <taxon>Tracheophyta</taxon>
        <taxon>Spermatophyta</taxon>
        <taxon>Magnoliopsida</taxon>
        <taxon>Liliopsida</taxon>
        <taxon>Poales</taxon>
        <taxon>Poaceae</taxon>
        <taxon>PACMAD clade</taxon>
        <taxon>Panicoideae</taxon>
        <taxon>Andropogonodae</taxon>
        <taxon>Paspaleae</taxon>
        <taxon>Paspalinae</taxon>
        <taxon>Paspalum</taxon>
    </lineage>
</organism>
<dbReference type="GO" id="GO:0016567">
    <property type="term" value="P:protein ubiquitination"/>
    <property type="evidence" value="ECO:0007669"/>
    <property type="project" value="InterPro"/>
</dbReference>
<accession>A0A9W7XBR7</accession>
<dbReference type="Pfam" id="PF00651">
    <property type="entry name" value="BTB"/>
    <property type="match status" value="1"/>
</dbReference>
<dbReference type="InterPro" id="IPR011333">
    <property type="entry name" value="SKP1/BTB/POZ_sf"/>
</dbReference>
<dbReference type="OrthoDB" id="657261at2759"/>
<comment type="caution">
    <text evidence="5">The sequence shown here is derived from an EMBL/GenBank/DDBJ whole genome shotgun (WGS) entry which is preliminary data.</text>
</comment>
<dbReference type="EMBL" id="MU629650">
    <property type="protein sequence ID" value="KAJ1255708.1"/>
    <property type="molecule type" value="Genomic_DNA"/>
</dbReference>
<feature type="domain" description="BTB" evidence="3">
    <location>
        <begin position="202"/>
        <end position="265"/>
    </location>
</feature>
<dbReference type="SMART" id="SM00225">
    <property type="entry name" value="BTB"/>
    <property type="match status" value="1"/>
</dbReference>
<dbReference type="Pfam" id="PF22486">
    <property type="entry name" value="MATH_2"/>
    <property type="match status" value="1"/>
</dbReference>
<dbReference type="SUPFAM" id="SSF49599">
    <property type="entry name" value="TRAF domain-like"/>
    <property type="match status" value="1"/>
</dbReference>
<dbReference type="Gene3D" id="1.25.40.420">
    <property type="match status" value="1"/>
</dbReference>
<dbReference type="PANTHER" id="PTHR26379">
    <property type="entry name" value="BTB/POZ AND MATH DOMAIN-CONTAINING PROTEIN 1"/>
    <property type="match status" value="1"/>
</dbReference>
<dbReference type="SUPFAM" id="SSF54695">
    <property type="entry name" value="POZ domain"/>
    <property type="match status" value="1"/>
</dbReference>
<dbReference type="InterPro" id="IPR056423">
    <property type="entry name" value="BACK_BPM_SPOP"/>
</dbReference>
<protein>
    <submittedName>
        <fullName evidence="5">Uncharacterized protein</fullName>
    </submittedName>
</protein>
<gene>
    <name evidence="5" type="ORF">BS78_K168900</name>
</gene>
<dbReference type="InterPro" id="IPR045005">
    <property type="entry name" value="BPM1-6"/>
</dbReference>
<dbReference type="AlphaFoldDB" id="A0A9W7XBR7"/>
<dbReference type="InterPro" id="IPR000210">
    <property type="entry name" value="BTB/POZ_dom"/>
</dbReference>
<dbReference type="Pfam" id="PF24570">
    <property type="entry name" value="BACK_BPM_SPOP"/>
    <property type="match status" value="1"/>
</dbReference>
<comment type="similarity">
    <text evidence="2">Belongs to the Tdpoz family.</text>
</comment>
<dbReference type="Proteomes" id="UP001164776">
    <property type="component" value="Unassembled WGS sequence"/>
</dbReference>
<feature type="domain" description="MATH" evidence="4">
    <location>
        <begin position="34"/>
        <end position="166"/>
    </location>
</feature>
<sequence>MSPTSRSSTTATTAVSSRSVVDDEASAVVAEAVTGSHVLEIRGYSLTTKTLGNGKFVRSSTFLVGGHRWQIWYYPNGYQQDAADWISVYLYHDGDVDVNAGLKFSVLDGVGEPVPKFSSRGSTTTTFYLFSTTPNNSWGYNKFVKRKDVEESAYVKDDCLRIRCDIAVAKAIRAGAATQFVFVPPCDMHRQFGRLLSSAEGRDVTFEVAGEQFPAHRCVLAARSSVFRAELLGSMKEKAMDKIQIRDMEPRVFKAMLDFMYTDTVPDFVGEGGDVFVLTQHLLVAADRYDLERLKRICEHKLCLDMDASTVATTLALAEQHGCRGLKKACFKLLKSPNHLKTAMATEGFDHLMSSCPSLIKELLAKIAGCP</sequence>
<dbReference type="InterPro" id="IPR002083">
    <property type="entry name" value="MATH/TRAF_dom"/>
</dbReference>
<evidence type="ECO:0000313" key="5">
    <source>
        <dbReference type="EMBL" id="KAJ1255708.1"/>
    </source>
</evidence>
<name>A0A9W7XBR7_9POAL</name>
<evidence type="ECO:0000259" key="3">
    <source>
        <dbReference type="PROSITE" id="PS50097"/>
    </source>
</evidence>
<dbReference type="PROSITE" id="PS50144">
    <property type="entry name" value="MATH"/>
    <property type="match status" value="1"/>
</dbReference>
<keyword evidence="6" id="KW-1185">Reference proteome</keyword>
<evidence type="ECO:0000313" key="6">
    <source>
        <dbReference type="Proteomes" id="UP001164776"/>
    </source>
</evidence>
<dbReference type="CDD" id="cd18280">
    <property type="entry name" value="BTB_POZ_BPM_plant"/>
    <property type="match status" value="1"/>
</dbReference>
<dbReference type="PROSITE" id="PS50097">
    <property type="entry name" value="BTB"/>
    <property type="match status" value="1"/>
</dbReference>
<evidence type="ECO:0000256" key="1">
    <source>
        <dbReference type="ARBA" id="ARBA00004906"/>
    </source>
</evidence>
<dbReference type="CDD" id="cd00121">
    <property type="entry name" value="MATH"/>
    <property type="match status" value="1"/>
</dbReference>
<dbReference type="InterPro" id="IPR008974">
    <property type="entry name" value="TRAF-like"/>
</dbReference>
<proteinExistence type="inferred from homology"/>
<comment type="pathway">
    <text evidence="1">Protein modification; protein ubiquitination.</text>
</comment>